<feature type="domain" description="Beta galactosidase small chain/" evidence="2">
    <location>
        <begin position="2"/>
        <end position="66"/>
    </location>
</feature>
<evidence type="ECO:0000256" key="1">
    <source>
        <dbReference type="SAM" id="MobiDB-lite"/>
    </source>
</evidence>
<dbReference type="InterPro" id="IPR014718">
    <property type="entry name" value="GH-type_carb-bd"/>
</dbReference>
<dbReference type="Pfam" id="PF02929">
    <property type="entry name" value="Bgal_small_N"/>
    <property type="match status" value="1"/>
</dbReference>
<dbReference type="GO" id="GO:0005975">
    <property type="term" value="P:carbohydrate metabolic process"/>
    <property type="evidence" value="ECO:0007669"/>
    <property type="project" value="InterPro"/>
</dbReference>
<keyword evidence="4" id="KW-1185">Reference proteome</keyword>
<accession>A0A9Y2JGJ7</accession>
<dbReference type="AlphaFoldDB" id="A0A9Y2JGJ7"/>
<evidence type="ECO:0000259" key="2">
    <source>
        <dbReference type="Pfam" id="PF02929"/>
    </source>
</evidence>
<dbReference type="GO" id="GO:0009341">
    <property type="term" value="C:beta-galactosidase complex"/>
    <property type="evidence" value="ECO:0007669"/>
    <property type="project" value="InterPro"/>
</dbReference>
<dbReference type="SUPFAM" id="SSF74650">
    <property type="entry name" value="Galactose mutarotase-like"/>
    <property type="match status" value="1"/>
</dbReference>
<dbReference type="Gene3D" id="2.70.98.10">
    <property type="match status" value="1"/>
</dbReference>
<sequence length="87" mass="9500">MFNLAARRWSDQQPAAACHPTELPPEPRVHLHTDHAVQDIGTGAARPGVLPQHRLEVRPAEFALTLTPVSGRLAGRLPGRARTSGRR</sequence>
<dbReference type="RefSeq" id="WP_285994710.1">
    <property type="nucleotide sequence ID" value="NZ_CP127295.1"/>
</dbReference>
<gene>
    <name evidence="3" type="ORF">QRX60_29630</name>
</gene>
<proteinExistence type="predicted"/>
<dbReference type="InterPro" id="IPR004199">
    <property type="entry name" value="B-gal_small/dom_5"/>
</dbReference>
<organism evidence="3 4">
    <name type="scientific">Amycolatopsis mongoliensis</name>
    <dbReference type="NCBI Taxonomy" id="715475"/>
    <lineage>
        <taxon>Bacteria</taxon>
        <taxon>Bacillati</taxon>
        <taxon>Actinomycetota</taxon>
        <taxon>Actinomycetes</taxon>
        <taxon>Pseudonocardiales</taxon>
        <taxon>Pseudonocardiaceae</taxon>
        <taxon>Amycolatopsis</taxon>
    </lineage>
</organism>
<dbReference type="GO" id="GO:0004565">
    <property type="term" value="F:beta-galactosidase activity"/>
    <property type="evidence" value="ECO:0007669"/>
    <property type="project" value="InterPro"/>
</dbReference>
<dbReference type="Proteomes" id="UP001239397">
    <property type="component" value="Chromosome"/>
</dbReference>
<dbReference type="InterPro" id="IPR011013">
    <property type="entry name" value="Gal_mutarotase_sf_dom"/>
</dbReference>
<protein>
    <recommendedName>
        <fullName evidence="2">Beta galactosidase small chain/ domain-containing protein</fullName>
    </recommendedName>
</protein>
<feature type="region of interest" description="Disordered" evidence="1">
    <location>
        <begin position="1"/>
        <end position="28"/>
    </location>
</feature>
<evidence type="ECO:0000313" key="4">
    <source>
        <dbReference type="Proteomes" id="UP001239397"/>
    </source>
</evidence>
<reference evidence="3 4" key="1">
    <citation type="submission" date="2023-06" db="EMBL/GenBank/DDBJ databases">
        <authorList>
            <person name="Oyuntsetseg B."/>
            <person name="Kim S.B."/>
        </authorList>
    </citation>
    <scope>NUCLEOTIDE SEQUENCE [LARGE SCALE GENOMIC DNA]</scope>
    <source>
        <strain evidence="3 4">4-36</strain>
    </source>
</reference>
<evidence type="ECO:0000313" key="3">
    <source>
        <dbReference type="EMBL" id="WIX98225.1"/>
    </source>
</evidence>
<dbReference type="EMBL" id="CP127295">
    <property type="protein sequence ID" value="WIX98225.1"/>
    <property type="molecule type" value="Genomic_DNA"/>
</dbReference>
<dbReference type="KEGG" id="amog:QRX60_29630"/>
<dbReference type="GO" id="GO:0030246">
    <property type="term" value="F:carbohydrate binding"/>
    <property type="evidence" value="ECO:0007669"/>
    <property type="project" value="InterPro"/>
</dbReference>
<name>A0A9Y2JGJ7_9PSEU</name>